<accession>A0AAE0ZZE3</accession>
<sequence length="127" mass="14575">MARPVFNNLDEFERIIENFNLGDDPSQISNRDETCMQLSPQFSKVSGQDATRNKVSRCSLQRTSVNNLDIINAAETAMPLYRVFKRKTIRSVHSCATNYASFGTSWTLKDDIDVEWFEKVLGFFPEL</sequence>
<gene>
    <name evidence="1" type="ORF">RRG08_052225</name>
</gene>
<evidence type="ECO:0000313" key="1">
    <source>
        <dbReference type="EMBL" id="KAK3778370.1"/>
    </source>
</evidence>
<organism evidence="1 2">
    <name type="scientific">Elysia crispata</name>
    <name type="common">lettuce slug</name>
    <dbReference type="NCBI Taxonomy" id="231223"/>
    <lineage>
        <taxon>Eukaryota</taxon>
        <taxon>Metazoa</taxon>
        <taxon>Spiralia</taxon>
        <taxon>Lophotrochozoa</taxon>
        <taxon>Mollusca</taxon>
        <taxon>Gastropoda</taxon>
        <taxon>Heterobranchia</taxon>
        <taxon>Euthyneura</taxon>
        <taxon>Panpulmonata</taxon>
        <taxon>Sacoglossa</taxon>
        <taxon>Placobranchoidea</taxon>
        <taxon>Plakobranchidae</taxon>
        <taxon>Elysia</taxon>
    </lineage>
</organism>
<comment type="caution">
    <text evidence="1">The sequence shown here is derived from an EMBL/GenBank/DDBJ whole genome shotgun (WGS) entry which is preliminary data.</text>
</comment>
<reference evidence="1" key="1">
    <citation type="journal article" date="2023" name="G3 (Bethesda)">
        <title>A reference genome for the long-term kleptoplast-retaining sea slug Elysia crispata morphotype clarki.</title>
        <authorList>
            <person name="Eastman K.E."/>
            <person name="Pendleton A.L."/>
            <person name="Shaikh M.A."/>
            <person name="Suttiyut T."/>
            <person name="Ogas R."/>
            <person name="Tomko P."/>
            <person name="Gavelis G."/>
            <person name="Widhalm J.R."/>
            <person name="Wisecaver J.H."/>
        </authorList>
    </citation>
    <scope>NUCLEOTIDE SEQUENCE</scope>
    <source>
        <strain evidence="1">ECLA1</strain>
    </source>
</reference>
<evidence type="ECO:0000313" key="2">
    <source>
        <dbReference type="Proteomes" id="UP001283361"/>
    </source>
</evidence>
<protein>
    <submittedName>
        <fullName evidence="1">Uncharacterized protein</fullName>
    </submittedName>
</protein>
<dbReference type="Proteomes" id="UP001283361">
    <property type="component" value="Unassembled WGS sequence"/>
</dbReference>
<proteinExistence type="predicted"/>
<keyword evidence="2" id="KW-1185">Reference proteome</keyword>
<name>A0AAE0ZZE3_9GAST</name>
<dbReference type="EMBL" id="JAWDGP010002971">
    <property type="protein sequence ID" value="KAK3778370.1"/>
    <property type="molecule type" value="Genomic_DNA"/>
</dbReference>
<dbReference type="AlphaFoldDB" id="A0AAE0ZZE3"/>